<keyword evidence="4 9" id="KW-0456">Lyase</keyword>
<dbReference type="RefSeq" id="WP_136551342.1">
    <property type="nucleotide sequence ID" value="NZ_STGJ01000002.1"/>
</dbReference>
<evidence type="ECO:0000259" key="10">
    <source>
        <dbReference type="Pfam" id="PF02602"/>
    </source>
</evidence>
<sequence length="242" mass="25156">MSGPLVLVTRPAAQCAALAARLAAAGYTPRPFAPLELVPDPVALARLPAQLADADWLIPVSPGAVDILFSIPQLALPATLRLACVGRGSAARLAEFSGWPVLHPAAGSDSEALLALPELQALDGARVLIVRGDSGRALMADTLAERGAEVTFAALYRRVPVDPGWAVLAAEQTVAALVVTASEIATALFASAPPARRDWLARQRFVALHPRVGECLYALGAEQVTVAARADDAALVEALDRV</sequence>
<dbReference type="CDD" id="cd06578">
    <property type="entry name" value="HemD"/>
    <property type="match status" value="1"/>
</dbReference>
<comment type="similarity">
    <text evidence="2 9">Belongs to the uroporphyrinogen-III synthase family.</text>
</comment>
<dbReference type="InterPro" id="IPR039793">
    <property type="entry name" value="UROS/Hem4"/>
</dbReference>
<evidence type="ECO:0000313" key="12">
    <source>
        <dbReference type="Proteomes" id="UP000308891"/>
    </source>
</evidence>
<dbReference type="GO" id="GO:0004852">
    <property type="term" value="F:uroporphyrinogen-III synthase activity"/>
    <property type="evidence" value="ECO:0007669"/>
    <property type="project" value="UniProtKB-UniRule"/>
</dbReference>
<organism evidence="11 12">
    <name type="scientific">Crenobacter intestini</name>
    <dbReference type="NCBI Taxonomy" id="2563443"/>
    <lineage>
        <taxon>Bacteria</taxon>
        <taxon>Pseudomonadati</taxon>
        <taxon>Pseudomonadota</taxon>
        <taxon>Betaproteobacteria</taxon>
        <taxon>Neisseriales</taxon>
        <taxon>Neisseriaceae</taxon>
        <taxon>Crenobacter</taxon>
    </lineage>
</organism>
<evidence type="ECO:0000313" key="11">
    <source>
        <dbReference type="EMBL" id="TIC85996.1"/>
    </source>
</evidence>
<dbReference type="PANTHER" id="PTHR38042:SF1">
    <property type="entry name" value="UROPORPHYRINOGEN-III SYNTHASE, CHLOROPLASTIC"/>
    <property type="match status" value="1"/>
</dbReference>
<evidence type="ECO:0000256" key="2">
    <source>
        <dbReference type="ARBA" id="ARBA00008133"/>
    </source>
</evidence>
<protein>
    <recommendedName>
        <fullName evidence="7 9">Uroporphyrinogen-III synthase</fullName>
        <ecNumber evidence="3 9">4.2.1.75</ecNumber>
    </recommendedName>
</protein>
<reference evidence="11 12" key="1">
    <citation type="submission" date="2019-04" db="EMBL/GenBank/DDBJ databases">
        <title>Crenobacter sp. nov.</title>
        <authorList>
            <person name="Shi S."/>
        </authorList>
    </citation>
    <scope>NUCLEOTIDE SEQUENCE [LARGE SCALE GENOMIC DNA]</scope>
    <source>
        <strain evidence="11 12">GY 70310</strain>
    </source>
</reference>
<evidence type="ECO:0000256" key="4">
    <source>
        <dbReference type="ARBA" id="ARBA00023239"/>
    </source>
</evidence>
<dbReference type="Pfam" id="PF02602">
    <property type="entry name" value="HEM4"/>
    <property type="match status" value="1"/>
</dbReference>
<proteinExistence type="inferred from homology"/>
<accession>A0A4T0V449</accession>
<keyword evidence="12" id="KW-1185">Reference proteome</keyword>
<dbReference type="GO" id="GO:0006780">
    <property type="term" value="P:uroporphyrinogen III biosynthetic process"/>
    <property type="evidence" value="ECO:0007669"/>
    <property type="project" value="UniProtKB-UniRule"/>
</dbReference>
<dbReference type="GO" id="GO:0006782">
    <property type="term" value="P:protoporphyrinogen IX biosynthetic process"/>
    <property type="evidence" value="ECO:0007669"/>
    <property type="project" value="UniProtKB-UniRule"/>
</dbReference>
<evidence type="ECO:0000256" key="9">
    <source>
        <dbReference type="RuleBase" id="RU366031"/>
    </source>
</evidence>
<comment type="function">
    <text evidence="6 9">Catalyzes cyclization of the linear tetrapyrrole, hydroxymethylbilane, to the macrocyclic uroporphyrinogen III.</text>
</comment>
<dbReference type="Proteomes" id="UP000308891">
    <property type="component" value="Unassembled WGS sequence"/>
</dbReference>
<dbReference type="EC" id="4.2.1.75" evidence="3 9"/>
<evidence type="ECO:0000256" key="5">
    <source>
        <dbReference type="ARBA" id="ARBA00023244"/>
    </source>
</evidence>
<dbReference type="PANTHER" id="PTHR38042">
    <property type="entry name" value="UROPORPHYRINOGEN-III SYNTHASE, CHLOROPLASTIC"/>
    <property type="match status" value="1"/>
</dbReference>
<keyword evidence="5 9" id="KW-0627">Porphyrin biosynthesis</keyword>
<evidence type="ECO:0000256" key="3">
    <source>
        <dbReference type="ARBA" id="ARBA00013109"/>
    </source>
</evidence>
<comment type="pathway">
    <text evidence="1 9">Porphyrin-containing compound metabolism; protoporphyrin-IX biosynthesis; coproporphyrinogen-III from 5-aminolevulinate: step 3/4.</text>
</comment>
<evidence type="ECO:0000256" key="1">
    <source>
        <dbReference type="ARBA" id="ARBA00004772"/>
    </source>
</evidence>
<gene>
    <name evidence="11" type="ORF">E5K04_02515</name>
</gene>
<comment type="caution">
    <text evidence="11">The sequence shown here is derived from an EMBL/GenBank/DDBJ whole genome shotgun (WGS) entry which is preliminary data.</text>
</comment>
<feature type="domain" description="Tetrapyrrole biosynthesis uroporphyrinogen III synthase" evidence="10">
    <location>
        <begin position="17"/>
        <end position="237"/>
    </location>
</feature>
<dbReference type="InterPro" id="IPR036108">
    <property type="entry name" value="4pyrrol_syn_uPrphyn_synt_sf"/>
</dbReference>
<dbReference type="OrthoDB" id="9787650at2"/>
<evidence type="ECO:0000256" key="8">
    <source>
        <dbReference type="ARBA" id="ARBA00048617"/>
    </source>
</evidence>
<dbReference type="AlphaFoldDB" id="A0A4T0V449"/>
<name>A0A4T0V449_9NEIS</name>
<comment type="catalytic activity">
    <reaction evidence="8 9">
        <text>hydroxymethylbilane = uroporphyrinogen III + H2O</text>
        <dbReference type="Rhea" id="RHEA:18965"/>
        <dbReference type="ChEBI" id="CHEBI:15377"/>
        <dbReference type="ChEBI" id="CHEBI:57308"/>
        <dbReference type="ChEBI" id="CHEBI:57845"/>
        <dbReference type="EC" id="4.2.1.75"/>
    </reaction>
</comment>
<evidence type="ECO:0000256" key="6">
    <source>
        <dbReference type="ARBA" id="ARBA00037589"/>
    </source>
</evidence>
<dbReference type="SUPFAM" id="SSF69618">
    <property type="entry name" value="HemD-like"/>
    <property type="match status" value="1"/>
</dbReference>
<dbReference type="InterPro" id="IPR003754">
    <property type="entry name" value="4pyrrol_synth_uPrphyn_synth"/>
</dbReference>
<dbReference type="UniPathway" id="UPA00251">
    <property type="reaction ID" value="UER00320"/>
</dbReference>
<dbReference type="Gene3D" id="3.40.50.10090">
    <property type="match status" value="2"/>
</dbReference>
<dbReference type="EMBL" id="STGJ01000002">
    <property type="protein sequence ID" value="TIC85996.1"/>
    <property type="molecule type" value="Genomic_DNA"/>
</dbReference>
<evidence type="ECO:0000256" key="7">
    <source>
        <dbReference type="ARBA" id="ARBA00040167"/>
    </source>
</evidence>